<dbReference type="Proteomes" id="UP001497516">
    <property type="component" value="Chromosome 3"/>
</dbReference>
<dbReference type="Gene3D" id="3.30.200.20">
    <property type="entry name" value="Phosphorylase Kinase, domain 1"/>
    <property type="match status" value="1"/>
</dbReference>
<dbReference type="FunFam" id="3.30.200.20:FF:000048">
    <property type="entry name" value="Non-specific serine/threonine protein kinase"/>
    <property type="match status" value="1"/>
</dbReference>
<evidence type="ECO:0000256" key="5">
    <source>
        <dbReference type="ARBA" id="ARBA00022679"/>
    </source>
</evidence>
<dbReference type="InterPro" id="IPR000719">
    <property type="entry name" value="Prot_kinase_dom"/>
</dbReference>
<dbReference type="EC" id="2.7.11.1" evidence="2"/>
<dbReference type="PANTHER" id="PTHR24351">
    <property type="entry name" value="RIBOSOMAL PROTEIN S6 KINASE"/>
    <property type="match status" value="1"/>
</dbReference>
<sequence>MVSSTLPGLSRGARPQVYKPLQSKLLFPVNPPDAVVTDHLELDFADVFGPLPVQQASLESSNCADFAKSDAAELVYDDPVVIHNRSHSLVGPSSYVSQSLKLNKLTLHETEGSEVLVECLQEETIKELQESSDDDIVVDSAVSAGSMNGRTVGIEDFEVLKVVGQGAFGKVFQVRKIGTSEIYAMKVMRKDKIVEKNQVEYMKAERDILTKVDHPFIVQLKYSFQTKYRLYLVLDFINGGHLFFQLYHQGLFREDLARIYAAEIVSAVSHLHANGIMHRDLKPENILVDEEGHVMLTDFGLAKEFDDNTRSNSMCGTVEYMAPEIVQGKGHDKAADWWSVGILLYEMLTGKPPFIGGNRQKIQIKIVKDKMKLPAFLSSEAHSLLKGLLQKESCRRLGCGAKGSQEIKDHKWFKSINWKKLDAREVEPSFRPNVAGKHCTANFEKKWTDMPLSDSPAASPKITVANPFGDFTYVRPAGSYLQQGSLLY</sequence>
<evidence type="ECO:0000259" key="14">
    <source>
        <dbReference type="PROSITE" id="PS51285"/>
    </source>
</evidence>
<feature type="domain" description="Protein kinase" evidence="13">
    <location>
        <begin position="157"/>
        <end position="413"/>
    </location>
</feature>
<dbReference type="PROSITE" id="PS00107">
    <property type="entry name" value="PROTEIN_KINASE_ATP"/>
    <property type="match status" value="1"/>
</dbReference>
<comment type="catalytic activity">
    <reaction evidence="9">
        <text>L-threonyl-[protein] + ATP = O-phospho-L-threonyl-[protein] + ADP + H(+)</text>
        <dbReference type="Rhea" id="RHEA:46608"/>
        <dbReference type="Rhea" id="RHEA-COMP:11060"/>
        <dbReference type="Rhea" id="RHEA-COMP:11605"/>
        <dbReference type="ChEBI" id="CHEBI:15378"/>
        <dbReference type="ChEBI" id="CHEBI:30013"/>
        <dbReference type="ChEBI" id="CHEBI:30616"/>
        <dbReference type="ChEBI" id="CHEBI:61977"/>
        <dbReference type="ChEBI" id="CHEBI:456216"/>
        <dbReference type="EC" id="2.7.11.1"/>
    </reaction>
</comment>
<evidence type="ECO:0000256" key="8">
    <source>
        <dbReference type="ARBA" id="ARBA00022840"/>
    </source>
</evidence>
<evidence type="ECO:0000256" key="9">
    <source>
        <dbReference type="ARBA" id="ARBA00047899"/>
    </source>
</evidence>
<evidence type="ECO:0000256" key="3">
    <source>
        <dbReference type="ARBA" id="ARBA00022527"/>
    </source>
</evidence>
<dbReference type="EMBL" id="OZ034816">
    <property type="protein sequence ID" value="CAL1378385.1"/>
    <property type="molecule type" value="Genomic_DNA"/>
</dbReference>
<dbReference type="SMART" id="SM00220">
    <property type="entry name" value="S_TKc"/>
    <property type="match status" value="1"/>
</dbReference>
<feature type="domain" description="AGC-kinase C-terminal" evidence="14">
    <location>
        <begin position="414"/>
        <end position="483"/>
    </location>
</feature>
<evidence type="ECO:0000256" key="11">
    <source>
        <dbReference type="PROSITE-ProRule" id="PRU10141"/>
    </source>
</evidence>
<evidence type="ECO:0000256" key="12">
    <source>
        <dbReference type="RuleBase" id="RU000304"/>
    </source>
</evidence>
<dbReference type="GO" id="GO:0005524">
    <property type="term" value="F:ATP binding"/>
    <property type="evidence" value="ECO:0007669"/>
    <property type="project" value="UniProtKB-UniRule"/>
</dbReference>
<dbReference type="SMART" id="SM00133">
    <property type="entry name" value="S_TK_X"/>
    <property type="match status" value="1"/>
</dbReference>
<dbReference type="Gene3D" id="1.10.510.10">
    <property type="entry name" value="Transferase(Phosphotransferase) domain 1"/>
    <property type="match status" value="1"/>
</dbReference>
<organism evidence="15 16">
    <name type="scientific">Linum trigynum</name>
    <dbReference type="NCBI Taxonomy" id="586398"/>
    <lineage>
        <taxon>Eukaryota</taxon>
        <taxon>Viridiplantae</taxon>
        <taxon>Streptophyta</taxon>
        <taxon>Embryophyta</taxon>
        <taxon>Tracheophyta</taxon>
        <taxon>Spermatophyta</taxon>
        <taxon>Magnoliopsida</taxon>
        <taxon>eudicotyledons</taxon>
        <taxon>Gunneridae</taxon>
        <taxon>Pentapetalae</taxon>
        <taxon>rosids</taxon>
        <taxon>fabids</taxon>
        <taxon>Malpighiales</taxon>
        <taxon>Linaceae</taxon>
        <taxon>Linum</taxon>
    </lineage>
</organism>
<dbReference type="InterPro" id="IPR017441">
    <property type="entry name" value="Protein_kinase_ATP_BS"/>
</dbReference>
<dbReference type="CDD" id="cd05123">
    <property type="entry name" value="STKc_AGC"/>
    <property type="match status" value="1"/>
</dbReference>
<dbReference type="FunFam" id="1.10.510.10:FF:000297">
    <property type="entry name" value="Non-specific serine/threonine protein kinase"/>
    <property type="match status" value="1"/>
</dbReference>
<feature type="binding site" evidence="11">
    <location>
        <position position="186"/>
    </location>
    <ligand>
        <name>ATP</name>
        <dbReference type="ChEBI" id="CHEBI:30616"/>
    </ligand>
</feature>
<dbReference type="GO" id="GO:0005634">
    <property type="term" value="C:nucleus"/>
    <property type="evidence" value="ECO:0007669"/>
    <property type="project" value="UniProtKB-ARBA"/>
</dbReference>
<dbReference type="GO" id="GO:0009409">
    <property type="term" value="P:response to cold"/>
    <property type="evidence" value="ECO:0007669"/>
    <property type="project" value="UniProtKB-ARBA"/>
</dbReference>
<dbReference type="AlphaFoldDB" id="A0AAV2DYH7"/>
<evidence type="ECO:0000256" key="2">
    <source>
        <dbReference type="ARBA" id="ARBA00012513"/>
    </source>
</evidence>
<evidence type="ECO:0000259" key="13">
    <source>
        <dbReference type="PROSITE" id="PS50011"/>
    </source>
</evidence>
<keyword evidence="16" id="KW-1185">Reference proteome</keyword>
<keyword evidence="7" id="KW-0418">Kinase</keyword>
<dbReference type="InterPro" id="IPR045270">
    <property type="entry name" value="STKc_AGC"/>
</dbReference>
<gene>
    <name evidence="15" type="ORF">LTRI10_LOCUS19970</name>
</gene>
<keyword evidence="8 11" id="KW-0067">ATP-binding</keyword>
<comment type="similarity">
    <text evidence="1">Belongs to the protein kinase superfamily. AGC Ser/Thr protein kinase family. S6 kinase subfamily.</text>
</comment>
<dbReference type="Pfam" id="PF00069">
    <property type="entry name" value="Pkinase"/>
    <property type="match status" value="1"/>
</dbReference>
<accession>A0AAV2DYH7</accession>
<comment type="catalytic activity">
    <reaction evidence="10">
        <text>L-seryl-[protein] + ATP = O-phospho-L-seryl-[protein] + ADP + H(+)</text>
        <dbReference type="Rhea" id="RHEA:17989"/>
        <dbReference type="Rhea" id="RHEA-COMP:9863"/>
        <dbReference type="Rhea" id="RHEA-COMP:11604"/>
        <dbReference type="ChEBI" id="CHEBI:15378"/>
        <dbReference type="ChEBI" id="CHEBI:29999"/>
        <dbReference type="ChEBI" id="CHEBI:30616"/>
        <dbReference type="ChEBI" id="CHEBI:83421"/>
        <dbReference type="ChEBI" id="CHEBI:456216"/>
        <dbReference type="EC" id="2.7.11.1"/>
    </reaction>
</comment>
<keyword evidence="5" id="KW-0808">Transferase</keyword>
<dbReference type="PROSITE" id="PS51285">
    <property type="entry name" value="AGC_KINASE_CTER"/>
    <property type="match status" value="1"/>
</dbReference>
<dbReference type="PROSITE" id="PS00108">
    <property type="entry name" value="PROTEIN_KINASE_ST"/>
    <property type="match status" value="1"/>
</dbReference>
<name>A0AAV2DYH7_9ROSI</name>
<evidence type="ECO:0000256" key="7">
    <source>
        <dbReference type="ARBA" id="ARBA00022777"/>
    </source>
</evidence>
<keyword evidence="4" id="KW-0597">Phosphoprotein</keyword>
<evidence type="ECO:0000313" key="15">
    <source>
        <dbReference type="EMBL" id="CAL1378385.1"/>
    </source>
</evidence>
<keyword evidence="6 11" id="KW-0547">Nucleotide-binding</keyword>
<dbReference type="InterPro" id="IPR000961">
    <property type="entry name" value="AGC-kinase_C"/>
</dbReference>
<evidence type="ECO:0000256" key="1">
    <source>
        <dbReference type="ARBA" id="ARBA00009804"/>
    </source>
</evidence>
<evidence type="ECO:0000313" key="16">
    <source>
        <dbReference type="Proteomes" id="UP001497516"/>
    </source>
</evidence>
<evidence type="ECO:0000256" key="10">
    <source>
        <dbReference type="ARBA" id="ARBA00048679"/>
    </source>
</evidence>
<dbReference type="SUPFAM" id="SSF56112">
    <property type="entry name" value="Protein kinase-like (PK-like)"/>
    <property type="match status" value="1"/>
</dbReference>
<dbReference type="GO" id="GO:0045727">
    <property type="term" value="P:positive regulation of translation"/>
    <property type="evidence" value="ECO:0007669"/>
    <property type="project" value="UniProtKB-ARBA"/>
</dbReference>
<dbReference type="GO" id="GO:0004674">
    <property type="term" value="F:protein serine/threonine kinase activity"/>
    <property type="evidence" value="ECO:0007669"/>
    <property type="project" value="UniProtKB-KW"/>
</dbReference>
<dbReference type="InterPro" id="IPR008271">
    <property type="entry name" value="Ser/Thr_kinase_AS"/>
</dbReference>
<dbReference type="GO" id="GO:0009651">
    <property type="term" value="P:response to salt stress"/>
    <property type="evidence" value="ECO:0007669"/>
    <property type="project" value="UniProtKB-ARBA"/>
</dbReference>
<dbReference type="InterPro" id="IPR011009">
    <property type="entry name" value="Kinase-like_dom_sf"/>
</dbReference>
<evidence type="ECO:0000256" key="4">
    <source>
        <dbReference type="ARBA" id="ARBA00022553"/>
    </source>
</evidence>
<protein>
    <recommendedName>
        <fullName evidence="2">non-specific serine/threonine protein kinase</fullName>
        <ecNumber evidence="2">2.7.11.1</ecNumber>
    </recommendedName>
</protein>
<dbReference type="PROSITE" id="PS50011">
    <property type="entry name" value="PROTEIN_KINASE_DOM"/>
    <property type="match status" value="1"/>
</dbReference>
<proteinExistence type="inferred from homology"/>
<reference evidence="15 16" key="1">
    <citation type="submission" date="2024-04" db="EMBL/GenBank/DDBJ databases">
        <authorList>
            <person name="Fracassetti M."/>
        </authorList>
    </citation>
    <scope>NUCLEOTIDE SEQUENCE [LARGE SCALE GENOMIC DNA]</scope>
</reference>
<evidence type="ECO:0000256" key="6">
    <source>
        <dbReference type="ARBA" id="ARBA00022741"/>
    </source>
</evidence>
<keyword evidence="3 12" id="KW-0723">Serine/threonine-protein kinase</keyword>